<comment type="pathway">
    <text evidence="1">Carbohydrate acid metabolism.</text>
</comment>
<dbReference type="InterPro" id="IPR006001">
    <property type="entry name" value="Therm_gnt_kin"/>
</dbReference>
<dbReference type="InterPro" id="IPR031322">
    <property type="entry name" value="Shikimate/glucono_kinase"/>
</dbReference>
<proteinExistence type="inferred from homology"/>
<evidence type="ECO:0000256" key="7">
    <source>
        <dbReference type="ARBA" id="ARBA00022840"/>
    </source>
</evidence>
<dbReference type="GO" id="GO:0005975">
    <property type="term" value="P:carbohydrate metabolic process"/>
    <property type="evidence" value="ECO:0007669"/>
    <property type="project" value="InterPro"/>
</dbReference>
<keyword evidence="7 9" id="KW-0067">ATP-binding</keyword>
<dbReference type="Gene3D" id="3.40.50.300">
    <property type="entry name" value="P-loop containing nucleotide triphosphate hydrolases"/>
    <property type="match status" value="1"/>
</dbReference>
<organism evidence="10 11">
    <name type="scientific">Homoserinimonas hongtaonis</name>
    <dbReference type="NCBI Taxonomy" id="2079791"/>
    <lineage>
        <taxon>Bacteria</taxon>
        <taxon>Bacillati</taxon>
        <taxon>Actinomycetota</taxon>
        <taxon>Actinomycetes</taxon>
        <taxon>Micrococcales</taxon>
        <taxon>Microbacteriaceae</taxon>
        <taxon>Homoserinimonas</taxon>
    </lineage>
</organism>
<dbReference type="PANTHER" id="PTHR43442">
    <property type="entry name" value="GLUCONOKINASE-RELATED"/>
    <property type="match status" value="1"/>
</dbReference>
<protein>
    <recommendedName>
        <fullName evidence="3 9">Gluconokinase</fullName>
        <ecNumber evidence="3 9">2.7.1.12</ecNumber>
    </recommendedName>
</protein>
<reference evidence="11" key="1">
    <citation type="submission" date="2018-04" db="EMBL/GenBank/DDBJ databases">
        <authorList>
            <person name="Liu S."/>
            <person name="Wang Z."/>
            <person name="Li J."/>
        </authorList>
    </citation>
    <scope>NUCLEOTIDE SEQUENCE [LARGE SCALE GENOMIC DNA]</scope>
    <source>
        <strain evidence="11">S1194</strain>
    </source>
</reference>
<dbReference type="PANTHER" id="PTHR43442:SF3">
    <property type="entry name" value="GLUCONOKINASE-RELATED"/>
    <property type="match status" value="1"/>
</dbReference>
<sequence>MGVQGAGKSTIGTLLAERLGVAFVDGDRLHSADNVARMAAGIALTDTERMPWLADVANVLREGQPEGVVVVCSALKRRYRDFIRHSVPSLFIVDPEGPMELVAQRISARNHEYMPAELLQSQYDTLEPLEADESGIIVDIRYTPAELIDSIVTAITEGGTSAHRAG</sequence>
<comment type="catalytic activity">
    <reaction evidence="8 9">
        <text>D-gluconate + ATP = 6-phospho-D-gluconate + ADP + H(+)</text>
        <dbReference type="Rhea" id="RHEA:19433"/>
        <dbReference type="ChEBI" id="CHEBI:15378"/>
        <dbReference type="ChEBI" id="CHEBI:18391"/>
        <dbReference type="ChEBI" id="CHEBI:30616"/>
        <dbReference type="ChEBI" id="CHEBI:58759"/>
        <dbReference type="ChEBI" id="CHEBI:456216"/>
        <dbReference type="EC" id="2.7.1.12"/>
    </reaction>
</comment>
<evidence type="ECO:0000313" key="11">
    <source>
        <dbReference type="Proteomes" id="UP000244978"/>
    </source>
</evidence>
<accession>A0A2U1T3H9</accession>
<dbReference type="EC" id="2.7.1.12" evidence="3 9"/>
<dbReference type="Pfam" id="PF01202">
    <property type="entry name" value="SKI"/>
    <property type="match status" value="1"/>
</dbReference>
<dbReference type="SUPFAM" id="SSF52540">
    <property type="entry name" value="P-loop containing nucleoside triphosphate hydrolases"/>
    <property type="match status" value="1"/>
</dbReference>
<keyword evidence="5 9" id="KW-0547">Nucleotide-binding</keyword>
<evidence type="ECO:0000256" key="8">
    <source>
        <dbReference type="ARBA" id="ARBA00048090"/>
    </source>
</evidence>
<dbReference type="CDD" id="cd02021">
    <property type="entry name" value="GntK"/>
    <property type="match status" value="1"/>
</dbReference>
<name>A0A2U1T3H9_9MICO</name>
<keyword evidence="4 9" id="KW-0808">Transferase</keyword>
<evidence type="ECO:0000256" key="1">
    <source>
        <dbReference type="ARBA" id="ARBA00004761"/>
    </source>
</evidence>
<keyword evidence="6 9" id="KW-0418">Kinase</keyword>
<evidence type="ECO:0000313" key="10">
    <source>
        <dbReference type="EMBL" id="PWB98451.1"/>
    </source>
</evidence>
<dbReference type="GO" id="GO:0046316">
    <property type="term" value="F:gluconokinase activity"/>
    <property type="evidence" value="ECO:0007669"/>
    <property type="project" value="UniProtKB-EC"/>
</dbReference>
<dbReference type="EMBL" id="QEEX01000001">
    <property type="protein sequence ID" value="PWB98451.1"/>
    <property type="molecule type" value="Genomic_DNA"/>
</dbReference>
<dbReference type="AlphaFoldDB" id="A0A2U1T3H9"/>
<dbReference type="InterPro" id="IPR027417">
    <property type="entry name" value="P-loop_NTPase"/>
</dbReference>
<dbReference type="GO" id="GO:0005737">
    <property type="term" value="C:cytoplasm"/>
    <property type="evidence" value="ECO:0007669"/>
    <property type="project" value="TreeGrafter"/>
</dbReference>
<evidence type="ECO:0000256" key="5">
    <source>
        <dbReference type="ARBA" id="ARBA00022741"/>
    </source>
</evidence>
<evidence type="ECO:0000256" key="6">
    <source>
        <dbReference type="ARBA" id="ARBA00022777"/>
    </source>
</evidence>
<dbReference type="NCBIfam" id="TIGR01313">
    <property type="entry name" value="therm_gnt_kin"/>
    <property type="match status" value="1"/>
</dbReference>
<evidence type="ECO:0000256" key="3">
    <source>
        <dbReference type="ARBA" id="ARBA00012054"/>
    </source>
</evidence>
<gene>
    <name evidence="10" type="ORF">DF220_05005</name>
</gene>
<keyword evidence="11" id="KW-1185">Reference proteome</keyword>
<dbReference type="Proteomes" id="UP000244978">
    <property type="component" value="Unassembled WGS sequence"/>
</dbReference>
<evidence type="ECO:0000256" key="4">
    <source>
        <dbReference type="ARBA" id="ARBA00022679"/>
    </source>
</evidence>
<evidence type="ECO:0000256" key="2">
    <source>
        <dbReference type="ARBA" id="ARBA00008420"/>
    </source>
</evidence>
<comment type="similarity">
    <text evidence="2 9">Belongs to the gluconokinase GntK/GntV family.</text>
</comment>
<evidence type="ECO:0000256" key="9">
    <source>
        <dbReference type="RuleBase" id="RU363066"/>
    </source>
</evidence>
<dbReference type="GO" id="GO:0005524">
    <property type="term" value="F:ATP binding"/>
    <property type="evidence" value="ECO:0007669"/>
    <property type="project" value="UniProtKB-KW"/>
</dbReference>
<comment type="caution">
    <text evidence="10">The sequence shown here is derived from an EMBL/GenBank/DDBJ whole genome shotgun (WGS) entry which is preliminary data.</text>
</comment>